<dbReference type="AlphaFoldDB" id="A0A653BIU5"/>
<dbReference type="Proteomes" id="UP000410492">
    <property type="component" value="Unassembled WGS sequence"/>
</dbReference>
<keyword evidence="1" id="KW-1133">Transmembrane helix</keyword>
<evidence type="ECO:0000313" key="2">
    <source>
        <dbReference type="EMBL" id="VEN35493.1"/>
    </source>
</evidence>
<dbReference type="EMBL" id="CAACVG010001649">
    <property type="protein sequence ID" value="VEN35493.1"/>
    <property type="molecule type" value="Genomic_DNA"/>
</dbReference>
<name>A0A653BIU5_CALMS</name>
<sequence>MRQRVLLRMDLPPSLTLLHDEDYPEFEDEIYKEMKFTCRHFCLLIRVTEELERVFTYQTFFQTVVTLVMMASCLFVMSSVQVNSVVFYTQAEYCCCILTSATIFYWSGTGVITAVSIINIVK</sequence>
<feature type="transmembrane region" description="Helical" evidence="1">
    <location>
        <begin position="54"/>
        <end position="77"/>
    </location>
</feature>
<proteinExistence type="predicted"/>
<feature type="transmembrane region" description="Helical" evidence="1">
    <location>
        <begin position="97"/>
        <end position="121"/>
    </location>
</feature>
<reference evidence="2 3" key="1">
    <citation type="submission" date="2019-01" db="EMBL/GenBank/DDBJ databases">
        <authorList>
            <person name="Sayadi A."/>
        </authorList>
    </citation>
    <scope>NUCLEOTIDE SEQUENCE [LARGE SCALE GENOMIC DNA]</scope>
</reference>
<gene>
    <name evidence="2" type="ORF">CALMAC_LOCUS1399</name>
</gene>
<evidence type="ECO:0008006" key="4">
    <source>
        <dbReference type="Google" id="ProtNLM"/>
    </source>
</evidence>
<evidence type="ECO:0000256" key="1">
    <source>
        <dbReference type="SAM" id="Phobius"/>
    </source>
</evidence>
<evidence type="ECO:0000313" key="3">
    <source>
        <dbReference type="Proteomes" id="UP000410492"/>
    </source>
</evidence>
<protein>
    <recommendedName>
        <fullName evidence="4">Odorant receptor</fullName>
    </recommendedName>
</protein>
<keyword evidence="1" id="KW-0472">Membrane</keyword>
<dbReference type="OrthoDB" id="8191658at2759"/>
<organism evidence="2 3">
    <name type="scientific">Callosobruchus maculatus</name>
    <name type="common">Southern cowpea weevil</name>
    <name type="synonym">Pulse bruchid</name>
    <dbReference type="NCBI Taxonomy" id="64391"/>
    <lineage>
        <taxon>Eukaryota</taxon>
        <taxon>Metazoa</taxon>
        <taxon>Ecdysozoa</taxon>
        <taxon>Arthropoda</taxon>
        <taxon>Hexapoda</taxon>
        <taxon>Insecta</taxon>
        <taxon>Pterygota</taxon>
        <taxon>Neoptera</taxon>
        <taxon>Endopterygota</taxon>
        <taxon>Coleoptera</taxon>
        <taxon>Polyphaga</taxon>
        <taxon>Cucujiformia</taxon>
        <taxon>Chrysomeloidea</taxon>
        <taxon>Chrysomelidae</taxon>
        <taxon>Bruchinae</taxon>
        <taxon>Bruchini</taxon>
        <taxon>Callosobruchus</taxon>
    </lineage>
</organism>
<keyword evidence="1" id="KW-0812">Transmembrane</keyword>
<keyword evidence="3" id="KW-1185">Reference proteome</keyword>
<accession>A0A653BIU5</accession>